<dbReference type="Proteomes" id="UP001182556">
    <property type="component" value="Unassembled WGS sequence"/>
</dbReference>
<protein>
    <recommendedName>
        <fullName evidence="4">Coiled-coil domain-containing protein 43</fullName>
    </recommendedName>
</protein>
<keyword evidence="3" id="KW-1185">Reference proteome</keyword>
<evidence type="ECO:0000256" key="1">
    <source>
        <dbReference type="SAM" id="MobiDB-lite"/>
    </source>
</evidence>
<evidence type="ECO:0000313" key="3">
    <source>
        <dbReference type="Proteomes" id="UP001182556"/>
    </source>
</evidence>
<dbReference type="EMBL" id="JAODAN010000003">
    <property type="protein sequence ID" value="KAK1925704.1"/>
    <property type="molecule type" value="Genomic_DNA"/>
</dbReference>
<feature type="compositionally biased region" description="Basic and acidic residues" evidence="1">
    <location>
        <begin position="145"/>
        <end position="170"/>
    </location>
</feature>
<feature type="region of interest" description="Disordered" evidence="1">
    <location>
        <begin position="218"/>
        <end position="258"/>
    </location>
</feature>
<evidence type="ECO:0000313" key="2">
    <source>
        <dbReference type="EMBL" id="KAK1925704.1"/>
    </source>
</evidence>
<feature type="region of interest" description="Disordered" evidence="1">
    <location>
        <begin position="87"/>
        <end position="113"/>
    </location>
</feature>
<evidence type="ECO:0008006" key="4">
    <source>
        <dbReference type="Google" id="ProtNLM"/>
    </source>
</evidence>
<accession>A0AAD9L7W3</accession>
<feature type="region of interest" description="Disordered" evidence="1">
    <location>
        <begin position="142"/>
        <end position="170"/>
    </location>
</feature>
<comment type="caution">
    <text evidence="2">The sequence shown here is derived from an EMBL/GenBank/DDBJ whole genome shotgun (WGS) entry which is preliminary data.</text>
</comment>
<dbReference type="AlphaFoldDB" id="A0AAD9L7W3"/>
<proteinExistence type="predicted"/>
<gene>
    <name evidence="2" type="ORF">DB88DRAFT_484831</name>
</gene>
<reference evidence="2" key="1">
    <citation type="submission" date="2023-02" db="EMBL/GenBank/DDBJ databases">
        <title>Identification and recombinant expression of a fungal hydrolase from Papiliotrema laurentii that hydrolyzes apple cutin and clears colloidal polyester polyurethane.</title>
        <authorList>
            <consortium name="DOE Joint Genome Institute"/>
            <person name="Roman V.A."/>
            <person name="Bojanowski C."/>
            <person name="Crable B.R."/>
            <person name="Wagner D.N."/>
            <person name="Hung C.S."/>
            <person name="Nadeau L.J."/>
            <person name="Schratz L."/>
            <person name="Haridas S."/>
            <person name="Pangilinan J."/>
            <person name="Lipzen A."/>
            <person name="Na H."/>
            <person name="Yan M."/>
            <person name="Ng V."/>
            <person name="Grigoriev I.V."/>
            <person name="Spatafora J.W."/>
            <person name="Barlow D."/>
            <person name="Biffinger J."/>
            <person name="Kelley-Loughnane N."/>
            <person name="Varaljay V.A."/>
            <person name="Crookes-Goodson W.J."/>
        </authorList>
    </citation>
    <scope>NUCLEOTIDE SEQUENCE</scope>
    <source>
        <strain evidence="2">5307AH</strain>
    </source>
</reference>
<organism evidence="2 3">
    <name type="scientific">Papiliotrema laurentii</name>
    <name type="common">Cryptococcus laurentii</name>
    <dbReference type="NCBI Taxonomy" id="5418"/>
    <lineage>
        <taxon>Eukaryota</taxon>
        <taxon>Fungi</taxon>
        <taxon>Dikarya</taxon>
        <taxon>Basidiomycota</taxon>
        <taxon>Agaricomycotina</taxon>
        <taxon>Tremellomycetes</taxon>
        <taxon>Tremellales</taxon>
        <taxon>Rhynchogastremaceae</taxon>
        <taxon>Papiliotrema</taxon>
    </lineage>
</organism>
<dbReference type="PANTHER" id="PTHR31684">
    <property type="entry name" value="COILED-COIL DOMAIN-CONTAINING PROTEIN 43"/>
    <property type="match status" value="1"/>
</dbReference>
<dbReference type="InterPro" id="IPR037666">
    <property type="entry name" value="CCDC43"/>
</dbReference>
<dbReference type="PANTHER" id="PTHR31684:SF2">
    <property type="entry name" value="COILED-COIL DOMAIN-CONTAINING PROTEIN 43"/>
    <property type="match status" value="1"/>
</dbReference>
<name>A0AAD9L7W3_PAPLA</name>
<sequence>MSESPAESSSQALERFLSAQLAGLSLTVPSDDVEYMARFVEEEGLEREEKVEGVKGMLEGVVEGGELPDSGVDEALGKVVDEWDRMRQEEEERIAQQAAAAREKSASPKPNVKNILSTLTPEELAAAQRQALIRQYGYIEGGPEDEWRDRADGPPRGETARSAEEKKAAEERRAMIEAALKLDGKKKKYKKQQEVDLMAPNLNRDKVAYKAQLEREAARKAAQDVRNRDKAALEKQRADQAKAKAEKQKKAQKQERRG</sequence>